<evidence type="ECO:0000259" key="2">
    <source>
        <dbReference type="Pfam" id="PF02719"/>
    </source>
</evidence>
<dbReference type="PANTHER" id="PTHR43318">
    <property type="entry name" value="UDP-N-ACETYLGLUCOSAMINE 4,6-DEHYDRATASE"/>
    <property type="match status" value="1"/>
</dbReference>
<dbReference type="InterPro" id="IPR036291">
    <property type="entry name" value="NAD(P)-bd_dom_sf"/>
</dbReference>
<dbReference type="EMBL" id="CP003630">
    <property type="protein sequence ID" value="AFZ17366.1"/>
    <property type="molecule type" value="Genomic_DNA"/>
</dbReference>
<keyword evidence="4" id="KW-1185">Reference proteome</keyword>
<comment type="similarity">
    <text evidence="1">Belongs to the polysaccharide synthase family.</text>
</comment>
<dbReference type="RefSeq" id="WP_015181522.1">
    <property type="nucleotide sequence ID" value="NC_019738.1"/>
</dbReference>
<accession>K9WC31</accession>
<dbReference type="AlphaFoldDB" id="K9WC31"/>
<dbReference type="Gene3D" id="3.40.50.720">
    <property type="entry name" value="NAD(P)-binding Rossmann-like Domain"/>
    <property type="match status" value="1"/>
</dbReference>
<evidence type="ECO:0000313" key="4">
    <source>
        <dbReference type="Proteomes" id="UP000010471"/>
    </source>
</evidence>
<dbReference type="Proteomes" id="UP000010471">
    <property type="component" value="Chromosome"/>
</dbReference>
<sequence length="539" mass="59964">MKPESDLAVVPVTRKSEVIKRLQELVPPGLPEPHDPELLAKLKTLTVELIEAYKAEGQLEDDPFADVRDRTIHLYTSEVSEKLKGKIALVTGGEGCVGSDLVKKLVELGVKHVISVDNARCGYSSEPKPIAEKKESVTHYAADVRNYDALNSIFDAERPELVFHLAAQRQPGLAEKKVRETISTSLLGTENIINLCEKYGVEQCVFSSTGKASRYFTAEVYAASKKIAEWQFAQAVQQGKVTYSMVRFTHTLDNSLVSFQIDEKIKVGPVINVHAPHRYLTAQNLSEARHLLLNALIFSKPDQLKFFTVTNLGWPTETLEMILYKIVQSGKGWPIYFQGLQPGYEEPFFLGQFDYGNPTDIHLLINTLEDPYRSKDPSGDTIIAELAPFSNEILDKHLAALKALVNDLDLTEEQLKPCLAEAIREITSSICAKASPQALLKILKWGINPKRVKAGEIEVPKQKDILALLAKNLYGRLSLDVLNTSIVKADEFAELVEILATLPGLETEVAYMRAAAKEWKNVAQSQATENVKQKDLVTQ</sequence>
<gene>
    <name evidence="3" type="ORF">Mic7113_1490</name>
</gene>
<dbReference type="eggNOG" id="COG1086">
    <property type="taxonomic scope" value="Bacteria"/>
</dbReference>
<organism evidence="3 4">
    <name type="scientific">Allocoleopsis franciscana PCC 7113</name>
    <dbReference type="NCBI Taxonomy" id="1173027"/>
    <lineage>
        <taxon>Bacteria</taxon>
        <taxon>Bacillati</taxon>
        <taxon>Cyanobacteriota</taxon>
        <taxon>Cyanophyceae</taxon>
        <taxon>Coleofasciculales</taxon>
        <taxon>Coleofasciculaceae</taxon>
        <taxon>Allocoleopsis</taxon>
        <taxon>Allocoleopsis franciscana</taxon>
    </lineage>
</organism>
<name>K9WC31_9CYAN</name>
<dbReference type="HOGENOM" id="CLU_516621_0_0_3"/>
<dbReference type="KEGG" id="mic:Mic7113_1490"/>
<evidence type="ECO:0000256" key="1">
    <source>
        <dbReference type="ARBA" id="ARBA00007430"/>
    </source>
</evidence>
<dbReference type="InterPro" id="IPR051203">
    <property type="entry name" value="Polysaccharide_Synthase-Rel"/>
</dbReference>
<dbReference type="InterPro" id="IPR003869">
    <property type="entry name" value="Polysac_CapD-like"/>
</dbReference>
<dbReference type="PATRIC" id="fig|1173027.3.peg.1657"/>
<dbReference type="OrthoDB" id="9771073at2"/>
<feature type="domain" description="Polysaccharide biosynthesis protein CapD-like" evidence="2">
    <location>
        <begin position="89"/>
        <end position="303"/>
    </location>
</feature>
<dbReference type="STRING" id="1173027.Mic7113_1490"/>
<dbReference type="Pfam" id="PF02719">
    <property type="entry name" value="Polysacc_synt_2"/>
    <property type="match status" value="1"/>
</dbReference>
<proteinExistence type="inferred from homology"/>
<evidence type="ECO:0000313" key="3">
    <source>
        <dbReference type="EMBL" id="AFZ17366.1"/>
    </source>
</evidence>
<dbReference type="PANTHER" id="PTHR43318:SF1">
    <property type="entry name" value="POLYSACCHARIDE BIOSYNTHESIS PROTEIN EPSC-RELATED"/>
    <property type="match status" value="1"/>
</dbReference>
<protein>
    <submittedName>
        <fullName evidence="3">Putative nucleoside-diphosphate sugar epimerase</fullName>
    </submittedName>
</protein>
<dbReference type="SUPFAM" id="SSF51735">
    <property type="entry name" value="NAD(P)-binding Rossmann-fold domains"/>
    <property type="match status" value="1"/>
</dbReference>
<reference evidence="3 4" key="1">
    <citation type="submission" date="2012-06" db="EMBL/GenBank/DDBJ databases">
        <title>Finished chromosome of genome of Microcoleus sp. PCC 7113.</title>
        <authorList>
            <consortium name="US DOE Joint Genome Institute"/>
            <person name="Gugger M."/>
            <person name="Coursin T."/>
            <person name="Rippka R."/>
            <person name="Tandeau De Marsac N."/>
            <person name="Huntemann M."/>
            <person name="Wei C.-L."/>
            <person name="Han J."/>
            <person name="Detter J.C."/>
            <person name="Han C."/>
            <person name="Tapia R."/>
            <person name="Chen A."/>
            <person name="Kyrpides N."/>
            <person name="Mavromatis K."/>
            <person name="Markowitz V."/>
            <person name="Szeto E."/>
            <person name="Ivanova N."/>
            <person name="Pagani I."/>
            <person name="Pati A."/>
            <person name="Goodwin L."/>
            <person name="Nordberg H.P."/>
            <person name="Cantor M.N."/>
            <person name="Hua S.X."/>
            <person name="Woyke T."/>
            <person name="Kerfeld C.A."/>
        </authorList>
    </citation>
    <scope>NUCLEOTIDE SEQUENCE [LARGE SCALE GENOMIC DNA]</scope>
    <source>
        <strain evidence="3 4">PCC 7113</strain>
    </source>
</reference>